<dbReference type="SMART" id="SM00420">
    <property type="entry name" value="HTH_DEOR"/>
    <property type="match status" value="1"/>
</dbReference>
<feature type="domain" description="HTH deoR-type" evidence="4">
    <location>
        <begin position="3"/>
        <end position="58"/>
    </location>
</feature>
<evidence type="ECO:0000313" key="6">
    <source>
        <dbReference type="Proteomes" id="UP001169242"/>
    </source>
</evidence>
<dbReference type="Pfam" id="PF00455">
    <property type="entry name" value="DeoRC"/>
    <property type="match status" value="1"/>
</dbReference>
<dbReference type="Gene3D" id="3.40.50.1360">
    <property type="match status" value="1"/>
</dbReference>
<dbReference type="InterPro" id="IPR050313">
    <property type="entry name" value="Carb_Metab_HTH_regulators"/>
</dbReference>
<dbReference type="EMBL" id="JAQIFT010000016">
    <property type="protein sequence ID" value="MDA3730830.1"/>
    <property type="molecule type" value="Genomic_DNA"/>
</dbReference>
<accession>A0AA42DKR8</accession>
<keyword evidence="2 5" id="KW-0238">DNA-binding</keyword>
<evidence type="ECO:0000256" key="2">
    <source>
        <dbReference type="ARBA" id="ARBA00023125"/>
    </source>
</evidence>
<keyword evidence="3" id="KW-0804">Transcription</keyword>
<evidence type="ECO:0000313" key="5">
    <source>
        <dbReference type="EMBL" id="MDA3730830.1"/>
    </source>
</evidence>
<reference evidence="5" key="1">
    <citation type="journal article" date="2023" name="Int. J. Syst. Evol. Microbiol.">
        <title>&lt;i&gt;Holtiella tumoricola&lt;/i&gt; gen. nov. sp. nov., isolated from a human clinical sample.</title>
        <authorList>
            <person name="Allen-Vercoe E."/>
            <person name="Daigneault M.C."/>
            <person name="Vancuren S.J."/>
            <person name="Cochrane K."/>
            <person name="O'Neal L.L."/>
            <person name="Sankaranarayanan K."/>
            <person name="Lawson P.A."/>
        </authorList>
    </citation>
    <scope>NUCLEOTIDE SEQUENCE</scope>
    <source>
        <strain evidence="5">CC70A</strain>
    </source>
</reference>
<dbReference type="SUPFAM" id="SSF100950">
    <property type="entry name" value="NagB/RpiA/CoA transferase-like"/>
    <property type="match status" value="1"/>
</dbReference>
<dbReference type="Proteomes" id="UP001169242">
    <property type="component" value="Unassembled WGS sequence"/>
</dbReference>
<sequence length="256" mass="28158">MLIEERQQLILQILKQKGTVSVAELVELYNASESTIRRDLATLDEKGYLQKIHGGAMLKSGIATHVEYKMSTKQAMHIEDKRQIAKKAASIIQDGDVIYLDAGTTIEALIDYIEANDLVVVTNGIGHVQKLLQKGIQTIILGGSVKMNTEAVVGAGAVAELEKYQFTKGFFGANGVSAEQGFTTPDIEEAMVKQKALNKCNEAYVLADNSKVDEVSFVRFASLEQANFITNGKLPSQFYEQTTIIEVDNKHEQTND</sequence>
<dbReference type="InterPro" id="IPR001034">
    <property type="entry name" value="DeoR_HTH"/>
</dbReference>
<organism evidence="5 6">
    <name type="scientific">Holtiella tumoricola</name>
    <dbReference type="NCBI Taxonomy" id="3018743"/>
    <lineage>
        <taxon>Bacteria</taxon>
        <taxon>Bacillati</taxon>
        <taxon>Bacillota</taxon>
        <taxon>Clostridia</taxon>
        <taxon>Lachnospirales</taxon>
        <taxon>Cellulosilyticaceae</taxon>
        <taxon>Holtiella</taxon>
    </lineage>
</organism>
<dbReference type="Gene3D" id="1.10.10.10">
    <property type="entry name" value="Winged helix-like DNA-binding domain superfamily/Winged helix DNA-binding domain"/>
    <property type="match status" value="1"/>
</dbReference>
<dbReference type="SMART" id="SM01134">
    <property type="entry name" value="DeoRC"/>
    <property type="match status" value="1"/>
</dbReference>
<gene>
    <name evidence="5" type="ORF">PBV87_04870</name>
</gene>
<name>A0AA42DKR8_9FIRM</name>
<dbReference type="PANTHER" id="PTHR30363">
    <property type="entry name" value="HTH-TYPE TRANSCRIPTIONAL REGULATOR SRLR-RELATED"/>
    <property type="match status" value="1"/>
</dbReference>
<dbReference type="InterPro" id="IPR036390">
    <property type="entry name" value="WH_DNA-bd_sf"/>
</dbReference>
<evidence type="ECO:0000259" key="4">
    <source>
        <dbReference type="PROSITE" id="PS51000"/>
    </source>
</evidence>
<comment type="caution">
    <text evidence="5">The sequence shown here is derived from an EMBL/GenBank/DDBJ whole genome shotgun (WGS) entry which is preliminary data.</text>
</comment>
<dbReference type="PANTHER" id="PTHR30363:SF56">
    <property type="entry name" value="TRANSCRIPTIONAL REGULATOR, DEOR FAMILY"/>
    <property type="match status" value="1"/>
</dbReference>
<dbReference type="InterPro" id="IPR018356">
    <property type="entry name" value="Tscrpt_reg_HTH_DeoR_CS"/>
</dbReference>
<dbReference type="PROSITE" id="PS00894">
    <property type="entry name" value="HTH_DEOR_1"/>
    <property type="match status" value="1"/>
</dbReference>
<protein>
    <submittedName>
        <fullName evidence="5">DeoR/GlpR family DNA-binding transcription regulator</fullName>
    </submittedName>
</protein>
<dbReference type="InterPro" id="IPR036388">
    <property type="entry name" value="WH-like_DNA-bd_sf"/>
</dbReference>
<dbReference type="GO" id="GO:0003700">
    <property type="term" value="F:DNA-binding transcription factor activity"/>
    <property type="evidence" value="ECO:0007669"/>
    <property type="project" value="InterPro"/>
</dbReference>
<dbReference type="GO" id="GO:0003677">
    <property type="term" value="F:DNA binding"/>
    <property type="evidence" value="ECO:0007669"/>
    <property type="project" value="UniProtKB-KW"/>
</dbReference>
<dbReference type="InterPro" id="IPR014036">
    <property type="entry name" value="DeoR-like_C"/>
</dbReference>
<dbReference type="AlphaFoldDB" id="A0AA42DKR8"/>
<dbReference type="PRINTS" id="PR00037">
    <property type="entry name" value="HTHLACR"/>
</dbReference>
<dbReference type="PROSITE" id="PS51000">
    <property type="entry name" value="HTH_DEOR_2"/>
    <property type="match status" value="1"/>
</dbReference>
<dbReference type="Pfam" id="PF08220">
    <property type="entry name" value="HTH_DeoR"/>
    <property type="match status" value="1"/>
</dbReference>
<dbReference type="InterPro" id="IPR037171">
    <property type="entry name" value="NagB/RpiA_transferase-like"/>
</dbReference>
<proteinExistence type="predicted"/>
<evidence type="ECO:0000256" key="3">
    <source>
        <dbReference type="ARBA" id="ARBA00023163"/>
    </source>
</evidence>
<dbReference type="RefSeq" id="WP_271011334.1">
    <property type="nucleotide sequence ID" value="NZ_JAQIFT010000016.1"/>
</dbReference>
<keyword evidence="6" id="KW-1185">Reference proteome</keyword>
<dbReference type="SUPFAM" id="SSF46785">
    <property type="entry name" value="Winged helix' DNA-binding domain"/>
    <property type="match status" value="1"/>
</dbReference>
<evidence type="ECO:0000256" key="1">
    <source>
        <dbReference type="ARBA" id="ARBA00023015"/>
    </source>
</evidence>
<keyword evidence="1" id="KW-0805">Transcription regulation</keyword>